<feature type="active site" description="Proton acceptor" evidence="6">
    <location>
        <position position="198"/>
    </location>
</feature>
<evidence type="ECO:0000256" key="7">
    <source>
        <dbReference type="PIRSR" id="PIRSR630616-2"/>
    </source>
</evidence>
<dbReference type="InterPro" id="IPR030616">
    <property type="entry name" value="Aur-like"/>
</dbReference>
<evidence type="ECO:0000256" key="2">
    <source>
        <dbReference type="ARBA" id="ARBA00022679"/>
    </source>
</evidence>
<feature type="binding site" evidence="7">
    <location>
        <begin position="202"/>
        <end position="203"/>
    </location>
    <ligand>
        <name>ATP</name>
        <dbReference type="ChEBI" id="CHEBI:30616"/>
    </ligand>
</feature>
<dbReference type="InterPro" id="IPR008271">
    <property type="entry name" value="Ser/Thr_kinase_AS"/>
</dbReference>
<dbReference type="InterPro" id="IPR000719">
    <property type="entry name" value="Prot_kinase_dom"/>
</dbReference>
<dbReference type="EMBL" id="CAKKTJ010000124">
    <property type="protein sequence ID" value="CAH0475389.1"/>
    <property type="molecule type" value="Genomic_DNA"/>
</dbReference>
<dbReference type="PROSITE" id="PS50011">
    <property type="entry name" value="PROTEIN_KINASE_DOM"/>
    <property type="match status" value="1"/>
</dbReference>
<reference evidence="10" key="1">
    <citation type="submission" date="2021-11" db="EMBL/GenBank/DDBJ databases">
        <authorList>
            <person name="Islam A."/>
            <person name="Islam S."/>
            <person name="Flora M.S."/>
            <person name="Rahman M."/>
            <person name="Ziaur R.M."/>
            <person name="Epstein J.H."/>
            <person name="Hassan M."/>
            <person name="Klassen M."/>
            <person name="Woodard K."/>
            <person name="Webb A."/>
            <person name="Webby R.J."/>
            <person name="El Zowalaty M.E."/>
        </authorList>
    </citation>
    <scope>NUCLEOTIDE SEQUENCE</scope>
    <source>
        <strain evidence="10">Pbs3</strain>
    </source>
</reference>
<dbReference type="PANTHER" id="PTHR24350">
    <property type="entry name" value="SERINE/THREONINE-PROTEIN KINASE IAL-RELATED"/>
    <property type="match status" value="1"/>
</dbReference>
<dbReference type="GO" id="GO:0004674">
    <property type="term" value="F:protein serine/threonine kinase activity"/>
    <property type="evidence" value="ECO:0007669"/>
    <property type="project" value="UniProtKB-KW"/>
</dbReference>
<proteinExistence type="predicted"/>
<sequence length="436" mass="48816">MKEYCSSSQMSAKVHAPLAWAPAPRKKKSVKLSINDRLRLLIGDMISEEDLGKRLAFGRVLGTGATSKVYEALDTATGDRVSVKVFDKATLVEARRSMVADGHFVPEKAVHRVRRRLLKLVSELEISKLLNHPNIVKYLGAFETSHRICIVYELVEGSDLLERLLENGRMPQHQVAVVLRQLLSAVEYCHARNIFHRDLKLENVMITKDLEVKLIDFGLSECMACAERPLKTVCGTPLYCSPEILFLHSSAESCRKGFYGAPADVWSVGVLIFALLTGCAPFDDSDFHTLRIDVLRNHINYPAYISDQVKEVLKSVLVIEATMRPTVKELLSHGWLQDSAEYNLIANNEVELTNAEAKDNWSYATRNDNVEISCRSLLCRTSGSDCTYSSDPSLEGASKRRSSTTTNVLNVENDACEGIHFFNSDSLGHFNKLSYR</sequence>
<organism evidence="10 11">
    <name type="scientific">Peronospora belbahrii</name>
    <dbReference type="NCBI Taxonomy" id="622444"/>
    <lineage>
        <taxon>Eukaryota</taxon>
        <taxon>Sar</taxon>
        <taxon>Stramenopiles</taxon>
        <taxon>Oomycota</taxon>
        <taxon>Peronosporomycetes</taxon>
        <taxon>Peronosporales</taxon>
        <taxon>Peronosporaceae</taxon>
        <taxon>Peronospora</taxon>
    </lineage>
</organism>
<accession>A0AAU9KT48</accession>
<evidence type="ECO:0000256" key="8">
    <source>
        <dbReference type="PIRSR" id="PIRSR630616-3"/>
    </source>
</evidence>
<dbReference type="InterPro" id="IPR011009">
    <property type="entry name" value="Kinase-like_dom_sf"/>
</dbReference>
<evidence type="ECO:0000256" key="6">
    <source>
        <dbReference type="PIRSR" id="PIRSR630616-1"/>
    </source>
</evidence>
<dbReference type="SMART" id="SM00220">
    <property type="entry name" value="S_TKc"/>
    <property type="match status" value="1"/>
</dbReference>
<keyword evidence="3 7" id="KW-0547">Nucleotide-binding</keyword>
<evidence type="ECO:0000256" key="1">
    <source>
        <dbReference type="ARBA" id="ARBA00022527"/>
    </source>
</evidence>
<dbReference type="Proteomes" id="UP001160483">
    <property type="component" value="Unassembled WGS sequence"/>
</dbReference>
<dbReference type="GO" id="GO:0005524">
    <property type="term" value="F:ATP binding"/>
    <property type="evidence" value="ECO:0007669"/>
    <property type="project" value="UniProtKB-KW"/>
</dbReference>
<keyword evidence="1" id="KW-0723">Serine/threonine-protein kinase</keyword>
<evidence type="ECO:0000256" key="5">
    <source>
        <dbReference type="ARBA" id="ARBA00022840"/>
    </source>
</evidence>
<feature type="binding site" evidence="7">
    <location>
        <position position="84"/>
    </location>
    <ligand>
        <name>ATP</name>
        <dbReference type="ChEBI" id="CHEBI:30616"/>
    </ligand>
</feature>
<evidence type="ECO:0000313" key="10">
    <source>
        <dbReference type="EMBL" id="CAH0475389.1"/>
    </source>
</evidence>
<keyword evidence="5 7" id="KW-0067">ATP-binding</keyword>
<keyword evidence="4" id="KW-0418">Kinase</keyword>
<dbReference type="Pfam" id="PF00069">
    <property type="entry name" value="Pkinase"/>
    <property type="match status" value="1"/>
</dbReference>
<feature type="domain" description="Protein kinase" evidence="9">
    <location>
        <begin position="55"/>
        <end position="336"/>
    </location>
</feature>
<evidence type="ECO:0000256" key="4">
    <source>
        <dbReference type="ARBA" id="ARBA00022777"/>
    </source>
</evidence>
<name>A0AAU9KT48_9STRA</name>
<dbReference type="SUPFAM" id="SSF56112">
    <property type="entry name" value="Protein kinase-like (PK-like)"/>
    <property type="match status" value="1"/>
</dbReference>
<gene>
    <name evidence="10" type="ORF">PBS003_LOCUS2204</name>
</gene>
<dbReference type="PROSITE" id="PS00108">
    <property type="entry name" value="PROTEIN_KINASE_ST"/>
    <property type="match status" value="1"/>
</dbReference>
<comment type="caution">
    <text evidence="10">The sequence shown here is derived from an EMBL/GenBank/DDBJ whole genome shotgun (WGS) entry which is preliminary data.</text>
</comment>
<feature type="binding site" evidence="7">
    <location>
        <position position="216"/>
    </location>
    <ligand>
        <name>ATP</name>
        <dbReference type="ChEBI" id="CHEBI:30616"/>
    </ligand>
</feature>
<dbReference type="Gene3D" id="1.10.510.10">
    <property type="entry name" value="Transferase(Phosphotransferase) domain 1"/>
    <property type="match status" value="1"/>
</dbReference>
<evidence type="ECO:0000259" key="9">
    <source>
        <dbReference type="PROSITE" id="PS50011"/>
    </source>
</evidence>
<evidence type="ECO:0000313" key="11">
    <source>
        <dbReference type="Proteomes" id="UP001160483"/>
    </source>
</evidence>
<dbReference type="AlphaFoldDB" id="A0AAU9KT48"/>
<feature type="cross-link" description="Glycyl lysine isopeptide (Lys-Gly) (interchain with G-Cter in SUMO2)" evidence="8">
    <location>
        <position position="200"/>
    </location>
</feature>
<keyword evidence="2" id="KW-0808">Transferase</keyword>
<dbReference type="FunFam" id="1.10.510.10:FF:000571">
    <property type="entry name" value="Maternal embryonic leucine zipper kinase"/>
    <property type="match status" value="1"/>
</dbReference>
<evidence type="ECO:0000256" key="3">
    <source>
        <dbReference type="ARBA" id="ARBA00022741"/>
    </source>
</evidence>
<protein>
    <recommendedName>
        <fullName evidence="9">Protein kinase domain-containing protein</fullName>
    </recommendedName>
</protein>